<evidence type="ECO:0000259" key="1">
    <source>
        <dbReference type="Pfam" id="PF22807"/>
    </source>
</evidence>
<evidence type="ECO:0000313" key="2">
    <source>
        <dbReference type="EMBL" id="OAB78017.1"/>
    </source>
</evidence>
<comment type="caution">
    <text evidence="2">The sequence shown here is derived from an EMBL/GenBank/DDBJ whole genome shotgun (WGS) entry which is preliminary data.</text>
</comment>
<dbReference type="OrthoDB" id="9811395at2"/>
<dbReference type="InterPro" id="IPR011041">
    <property type="entry name" value="Quinoprot_gluc/sorb_DH_b-prop"/>
</dbReference>
<dbReference type="InterPro" id="IPR011042">
    <property type="entry name" value="6-blade_b-propeller_TolB-like"/>
</dbReference>
<feature type="domain" description="Pyrroloquinoline quinone-dependent pyranose dehydrogenase beta-propeller" evidence="1">
    <location>
        <begin position="314"/>
        <end position="423"/>
    </location>
</feature>
<dbReference type="InterPro" id="IPR054539">
    <property type="entry name" value="Beta-prop_PDH"/>
</dbReference>
<protein>
    <submittedName>
        <fullName evidence="2">L-sorbosone dehydrogenase</fullName>
    </submittedName>
</protein>
<name>A0A167GXS8_9FLAO</name>
<reference evidence="2 3" key="1">
    <citation type="submission" date="2016-02" db="EMBL/GenBank/DDBJ databases">
        <title>Ulvibacter sp. LPB0005, isolated from Thais luteostoma.</title>
        <authorList>
            <person name="Shin S.-K."/>
            <person name="Yi H."/>
        </authorList>
    </citation>
    <scope>NUCLEOTIDE SEQUENCE [LARGE SCALE GENOMIC DNA]</scope>
    <source>
        <strain evidence="2 3">LPB0005</strain>
    </source>
</reference>
<dbReference type="Proteomes" id="UP000077013">
    <property type="component" value="Unassembled WGS sequence"/>
</dbReference>
<dbReference type="Gene3D" id="2.120.10.30">
    <property type="entry name" value="TolB, C-terminal domain"/>
    <property type="match status" value="1"/>
</dbReference>
<organism evidence="2 3">
    <name type="scientific">Cochleicola gelatinilyticus</name>
    <dbReference type="NCBI Taxonomy" id="1763537"/>
    <lineage>
        <taxon>Bacteria</taxon>
        <taxon>Pseudomonadati</taxon>
        <taxon>Bacteroidota</taxon>
        <taxon>Flavobacteriia</taxon>
        <taxon>Flavobacteriales</taxon>
        <taxon>Flavobacteriaceae</taxon>
        <taxon>Cochleicola</taxon>
    </lineage>
</organism>
<dbReference type="STRING" id="1763537.ULVI_11060"/>
<keyword evidence="3" id="KW-1185">Reference proteome</keyword>
<feature type="domain" description="Pyrroloquinoline quinone-dependent pyranose dehydrogenase beta-propeller" evidence="1">
    <location>
        <begin position="75"/>
        <end position="271"/>
    </location>
</feature>
<dbReference type="Pfam" id="PF22807">
    <property type="entry name" value="TrAA12"/>
    <property type="match status" value="2"/>
</dbReference>
<dbReference type="PANTHER" id="PTHR19328">
    <property type="entry name" value="HEDGEHOG-INTERACTING PROTEIN"/>
    <property type="match status" value="1"/>
</dbReference>
<dbReference type="SUPFAM" id="SSF50952">
    <property type="entry name" value="Soluble quinoprotein glucose dehydrogenase"/>
    <property type="match status" value="1"/>
</dbReference>
<dbReference type="PANTHER" id="PTHR19328:SF55">
    <property type="entry name" value="BLR6566 PROTEIN"/>
    <property type="match status" value="1"/>
</dbReference>
<sequence length="424" mass="46877">MKKEKLISLTLIALTVLAGCKSKVSEEEKEIIAAEGGDRVETAVGTLELAAPYASESVQKVSKIIPWPEGKTPIAPEGFKVTRFADSLEHPRWTYVAPNGDYFVSEANTKNSADRITLLRDTDKDGSIDESYVFLEDLNQPFGMLVLGTNFYVANTDGLYRYPYTEGQTKITSEGEKIVELSASGYNNHWTRNIITNKAKDKIYISVGSASNYGDQGMEKEVRRANILEVNTDGSEEIIYASGLRNPVGMDWNPVTGELWTAVNERDELGNDLVPDYATSVKKGGWYGWPYSYYGAIKDPRWKDEPHQEMVDKAIIPDVPLGNHTASLGLTFYTGDQFPASYKNGAFIGQHGSWNRAEFSGYKVVFIPFQDGKPQPPKDFLTGFIANEADSEVYGRPVGVTVATDGSLLVNDDDAGIIWKVSKK</sequence>
<dbReference type="PROSITE" id="PS51257">
    <property type="entry name" value="PROKAR_LIPOPROTEIN"/>
    <property type="match status" value="1"/>
</dbReference>
<dbReference type="AlphaFoldDB" id="A0A167GXS8"/>
<accession>A0A167GXS8</accession>
<dbReference type="EMBL" id="LRXL01000045">
    <property type="protein sequence ID" value="OAB78017.1"/>
    <property type="molecule type" value="Genomic_DNA"/>
</dbReference>
<gene>
    <name evidence="2" type="ORF">ULVI_11060</name>
</gene>
<evidence type="ECO:0000313" key="3">
    <source>
        <dbReference type="Proteomes" id="UP000077013"/>
    </source>
</evidence>
<proteinExistence type="predicted"/>
<dbReference type="RefSeq" id="WP_068592796.1">
    <property type="nucleotide sequence ID" value="NZ_LRXL01000045.1"/>
</dbReference>